<evidence type="ECO:0000313" key="3">
    <source>
        <dbReference type="Proteomes" id="UP000027222"/>
    </source>
</evidence>
<organism evidence="2 3">
    <name type="scientific">Galerina marginata (strain CBS 339.88)</name>
    <dbReference type="NCBI Taxonomy" id="685588"/>
    <lineage>
        <taxon>Eukaryota</taxon>
        <taxon>Fungi</taxon>
        <taxon>Dikarya</taxon>
        <taxon>Basidiomycota</taxon>
        <taxon>Agaricomycotina</taxon>
        <taxon>Agaricomycetes</taxon>
        <taxon>Agaricomycetidae</taxon>
        <taxon>Agaricales</taxon>
        <taxon>Agaricineae</taxon>
        <taxon>Strophariaceae</taxon>
        <taxon>Galerina</taxon>
    </lineage>
</organism>
<dbReference type="HOGENOM" id="CLU_3014291_0_0_1"/>
<sequence>MSGSQPQWKCSSFKWSSYVKKEMMRNESRNGSGNVGMFALLTFVLSNILIWSLIGI</sequence>
<name>A0A067SJ55_GALM3</name>
<dbReference type="AlphaFoldDB" id="A0A067SJ55"/>
<evidence type="ECO:0000256" key="1">
    <source>
        <dbReference type="SAM" id="Phobius"/>
    </source>
</evidence>
<accession>A0A067SJ55</accession>
<gene>
    <name evidence="2" type="ORF">GALMADRAFT_813474</name>
</gene>
<keyword evidence="1" id="KW-1133">Transmembrane helix</keyword>
<reference evidence="3" key="1">
    <citation type="journal article" date="2014" name="Proc. Natl. Acad. Sci. U.S.A.">
        <title>Extensive sampling of basidiomycete genomes demonstrates inadequacy of the white-rot/brown-rot paradigm for wood decay fungi.</title>
        <authorList>
            <person name="Riley R."/>
            <person name="Salamov A.A."/>
            <person name="Brown D.W."/>
            <person name="Nagy L.G."/>
            <person name="Floudas D."/>
            <person name="Held B.W."/>
            <person name="Levasseur A."/>
            <person name="Lombard V."/>
            <person name="Morin E."/>
            <person name="Otillar R."/>
            <person name="Lindquist E.A."/>
            <person name="Sun H."/>
            <person name="LaButti K.M."/>
            <person name="Schmutz J."/>
            <person name="Jabbour D."/>
            <person name="Luo H."/>
            <person name="Baker S.E."/>
            <person name="Pisabarro A.G."/>
            <person name="Walton J.D."/>
            <person name="Blanchette R.A."/>
            <person name="Henrissat B."/>
            <person name="Martin F."/>
            <person name="Cullen D."/>
            <person name="Hibbett D.S."/>
            <person name="Grigoriev I.V."/>
        </authorList>
    </citation>
    <scope>NUCLEOTIDE SEQUENCE [LARGE SCALE GENOMIC DNA]</scope>
    <source>
        <strain evidence="3">CBS 339.88</strain>
    </source>
</reference>
<dbReference type="EMBL" id="KL142395">
    <property type="protein sequence ID" value="KDR70926.1"/>
    <property type="molecule type" value="Genomic_DNA"/>
</dbReference>
<keyword evidence="1" id="KW-0812">Transmembrane</keyword>
<keyword evidence="3" id="KW-1185">Reference proteome</keyword>
<evidence type="ECO:0000313" key="2">
    <source>
        <dbReference type="EMBL" id="KDR70926.1"/>
    </source>
</evidence>
<dbReference type="Proteomes" id="UP000027222">
    <property type="component" value="Unassembled WGS sequence"/>
</dbReference>
<feature type="transmembrane region" description="Helical" evidence="1">
    <location>
        <begin position="33"/>
        <end position="54"/>
    </location>
</feature>
<proteinExistence type="predicted"/>
<protein>
    <submittedName>
        <fullName evidence="2">Uncharacterized protein</fullName>
    </submittedName>
</protein>
<keyword evidence="1" id="KW-0472">Membrane</keyword>